<keyword evidence="4" id="KW-1003">Cell membrane</keyword>
<evidence type="ECO:0000256" key="7">
    <source>
        <dbReference type="ARBA" id="ARBA00022927"/>
    </source>
</evidence>
<comment type="caution">
    <text evidence="12">The sequence shown here is derived from an EMBL/GenBank/DDBJ whole genome shotgun (WGS) entry which is preliminary data.</text>
</comment>
<reference evidence="12" key="1">
    <citation type="submission" date="2020-02" db="EMBL/GenBank/DDBJ databases">
        <title>Delineation of the pyrene-degrading pathway in Roseobacter clade bacteria by genomic analysis.</title>
        <authorList>
            <person name="Zhou H."/>
            <person name="Wang H."/>
        </authorList>
    </citation>
    <scope>NUCLEOTIDE SEQUENCE</scope>
    <source>
        <strain evidence="12">PrR005</strain>
    </source>
</reference>
<gene>
    <name evidence="12" type="ORF">G0P99_04955</name>
</gene>
<evidence type="ECO:0000256" key="8">
    <source>
        <dbReference type="ARBA" id="ARBA00022989"/>
    </source>
</evidence>
<name>A0A6B2NP39_9RHOB</name>
<dbReference type="AlphaFoldDB" id="A0A6B2NP39"/>
<evidence type="ECO:0000256" key="10">
    <source>
        <dbReference type="SAM" id="Phobius"/>
    </source>
</evidence>
<evidence type="ECO:0000256" key="6">
    <source>
        <dbReference type="ARBA" id="ARBA00022692"/>
    </source>
</evidence>
<dbReference type="GO" id="GO:0005886">
    <property type="term" value="C:plasma membrane"/>
    <property type="evidence" value="ECO:0007669"/>
    <property type="project" value="UniProtKB-SubCell"/>
</dbReference>
<feature type="domain" description="GspL periplasmic" evidence="11">
    <location>
        <begin position="218"/>
        <end position="374"/>
    </location>
</feature>
<keyword evidence="6 10" id="KW-0812">Transmembrane</keyword>
<keyword evidence="8 10" id="KW-1133">Transmembrane helix</keyword>
<proteinExistence type="inferred from homology"/>
<evidence type="ECO:0000259" key="11">
    <source>
        <dbReference type="Pfam" id="PF12693"/>
    </source>
</evidence>
<protein>
    <recommendedName>
        <fullName evidence="11">GspL periplasmic domain-containing protein</fullName>
    </recommendedName>
</protein>
<sequence>MMTRATPPTPAPGQVIPLPGAEVVMVSLDLPRGVSGAAREQVAWRQLRDGLGLDPAKVEMHPYPGKGPAGDWTRALVADAARIAEWRARAGPGTKAMLPDYLTLPATAGLWVLAFSETGLRARLDLDGGFSCDPAMAELMLRRALAQAEDNPPRAVLALEVPSPDWLADMLSARDIPLLTDPGGLAALGLAAPVVLGHGEMAADLRADPRAARDRLRRRLLPWRWTALAALVALAVWTADQLVEIRRLERETATLNAELETVVRRYFVATGPILDIRVQVSRALAARQAEAEAASGRMSPLLLFGQVADVLGRSEARPDQVSYTRTEGLAIDLRLADFAAADRLAETLEAAGIRAELRDLRVSGEGEGVRVDLRLRPGAGERGG</sequence>
<comment type="similarity">
    <text evidence="2">Belongs to the GSP L family.</text>
</comment>
<feature type="transmembrane region" description="Helical" evidence="10">
    <location>
        <begin position="220"/>
        <end position="239"/>
    </location>
</feature>
<evidence type="ECO:0000256" key="3">
    <source>
        <dbReference type="ARBA" id="ARBA00022448"/>
    </source>
</evidence>
<evidence type="ECO:0000313" key="12">
    <source>
        <dbReference type="EMBL" id="NDW44297.1"/>
    </source>
</evidence>
<comment type="subcellular location">
    <subcellularLocation>
        <location evidence="1">Cell inner membrane</location>
    </subcellularLocation>
</comment>
<dbReference type="RefSeq" id="WP_164128281.1">
    <property type="nucleotide sequence ID" value="NZ_JAAGOX010000007.1"/>
</dbReference>
<dbReference type="Pfam" id="PF12693">
    <property type="entry name" value="GspL_C"/>
    <property type="match status" value="1"/>
</dbReference>
<evidence type="ECO:0000256" key="1">
    <source>
        <dbReference type="ARBA" id="ARBA00004533"/>
    </source>
</evidence>
<dbReference type="EMBL" id="JAAGOX010000007">
    <property type="protein sequence ID" value="NDW44297.1"/>
    <property type="molecule type" value="Genomic_DNA"/>
</dbReference>
<organism evidence="12">
    <name type="scientific">Ruegeria sp. PrR005</name>
    <dbReference type="NCBI Taxonomy" id="2706882"/>
    <lineage>
        <taxon>Bacteria</taxon>
        <taxon>Pseudomonadati</taxon>
        <taxon>Pseudomonadota</taxon>
        <taxon>Alphaproteobacteria</taxon>
        <taxon>Rhodobacterales</taxon>
        <taxon>Roseobacteraceae</taxon>
        <taxon>Ruegeria</taxon>
    </lineage>
</organism>
<dbReference type="GO" id="GO:0015628">
    <property type="term" value="P:protein secretion by the type II secretion system"/>
    <property type="evidence" value="ECO:0007669"/>
    <property type="project" value="InterPro"/>
</dbReference>
<evidence type="ECO:0000256" key="4">
    <source>
        <dbReference type="ARBA" id="ARBA00022475"/>
    </source>
</evidence>
<evidence type="ECO:0000256" key="5">
    <source>
        <dbReference type="ARBA" id="ARBA00022519"/>
    </source>
</evidence>
<dbReference type="NCBIfam" id="TIGR01709">
    <property type="entry name" value="typeII_sec_gspL"/>
    <property type="match status" value="1"/>
</dbReference>
<dbReference type="InterPro" id="IPR025691">
    <property type="entry name" value="GspL_pp_dom"/>
</dbReference>
<keyword evidence="5" id="KW-0997">Cell inner membrane</keyword>
<dbReference type="GO" id="GO:0015627">
    <property type="term" value="C:type II protein secretion system complex"/>
    <property type="evidence" value="ECO:0007669"/>
    <property type="project" value="InterPro"/>
</dbReference>
<keyword evidence="7" id="KW-0653">Protein transport</keyword>
<evidence type="ECO:0000256" key="9">
    <source>
        <dbReference type="ARBA" id="ARBA00023136"/>
    </source>
</evidence>
<accession>A0A6B2NP39</accession>
<keyword evidence="3" id="KW-0813">Transport</keyword>
<keyword evidence="9 10" id="KW-0472">Membrane</keyword>
<dbReference type="InterPro" id="IPR007812">
    <property type="entry name" value="T2SS_protein-GspL"/>
</dbReference>
<dbReference type="GO" id="GO:0009276">
    <property type="term" value="C:Gram-negative-bacterium-type cell wall"/>
    <property type="evidence" value="ECO:0007669"/>
    <property type="project" value="InterPro"/>
</dbReference>
<evidence type="ECO:0000256" key="2">
    <source>
        <dbReference type="ARBA" id="ARBA00005318"/>
    </source>
</evidence>